<evidence type="ECO:0000313" key="1">
    <source>
        <dbReference type="EMBL" id="EOA22821.1"/>
    </source>
</evidence>
<reference evidence="2" key="1">
    <citation type="journal article" date="2013" name="Nat. Genet.">
        <title>The Capsella rubella genome and the genomic consequences of rapid mating system evolution.</title>
        <authorList>
            <person name="Slotte T."/>
            <person name="Hazzouri K.M."/>
            <person name="Agren J.A."/>
            <person name="Koenig D."/>
            <person name="Maumus F."/>
            <person name="Guo Y.L."/>
            <person name="Steige K."/>
            <person name="Platts A.E."/>
            <person name="Escobar J.S."/>
            <person name="Newman L.K."/>
            <person name="Wang W."/>
            <person name="Mandakova T."/>
            <person name="Vello E."/>
            <person name="Smith L.M."/>
            <person name="Henz S.R."/>
            <person name="Steffen J."/>
            <person name="Takuno S."/>
            <person name="Brandvain Y."/>
            <person name="Coop G."/>
            <person name="Andolfatto P."/>
            <person name="Hu T.T."/>
            <person name="Blanchette M."/>
            <person name="Clark R.M."/>
            <person name="Quesneville H."/>
            <person name="Nordborg M."/>
            <person name="Gaut B.S."/>
            <person name="Lysak M.A."/>
            <person name="Jenkins J."/>
            <person name="Grimwood J."/>
            <person name="Chapman J."/>
            <person name="Prochnik S."/>
            <person name="Shu S."/>
            <person name="Rokhsar D."/>
            <person name="Schmutz J."/>
            <person name="Weigel D."/>
            <person name="Wright S.I."/>
        </authorList>
    </citation>
    <scope>NUCLEOTIDE SEQUENCE [LARGE SCALE GENOMIC DNA]</scope>
    <source>
        <strain evidence="2">cv. Monte Gargano</strain>
    </source>
</reference>
<accession>R0FLG0</accession>
<organism evidence="1 2">
    <name type="scientific">Capsella rubella</name>
    <dbReference type="NCBI Taxonomy" id="81985"/>
    <lineage>
        <taxon>Eukaryota</taxon>
        <taxon>Viridiplantae</taxon>
        <taxon>Streptophyta</taxon>
        <taxon>Embryophyta</taxon>
        <taxon>Tracheophyta</taxon>
        <taxon>Spermatophyta</taxon>
        <taxon>Magnoliopsida</taxon>
        <taxon>eudicotyledons</taxon>
        <taxon>Gunneridae</taxon>
        <taxon>Pentapetalae</taxon>
        <taxon>rosids</taxon>
        <taxon>malvids</taxon>
        <taxon>Brassicales</taxon>
        <taxon>Brassicaceae</taxon>
        <taxon>Camelineae</taxon>
        <taxon>Capsella</taxon>
    </lineage>
</organism>
<keyword evidence="2" id="KW-1185">Reference proteome</keyword>
<dbReference type="OrthoDB" id="10532339at2759"/>
<name>R0FLG0_9BRAS</name>
<dbReference type="Proteomes" id="UP000029121">
    <property type="component" value="Unassembled WGS sequence"/>
</dbReference>
<evidence type="ECO:0000313" key="2">
    <source>
        <dbReference type="Proteomes" id="UP000029121"/>
    </source>
</evidence>
<sequence>MSMSDFHAFEYFVNMEYNDWDQPPMGSHDIIEPDSYDPPRITTLKLRPQTLDAEPISFPLLPLDQGITRKELD</sequence>
<dbReference type="AlphaFoldDB" id="R0FLG0"/>
<feature type="non-terminal residue" evidence="1">
    <location>
        <position position="73"/>
    </location>
</feature>
<dbReference type="KEGG" id="crb:17884326"/>
<proteinExistence type="predicted"/>
<gene>
    <name evidence="1" type="ORF">CARUB_v10003539mg</name>
</gene>
<dbReference type="EMBL" id="KB870810">
    <property type="protein sequence ID" value="EOA22821.1"/>
    <property type="molecule type" value="Genomic_DNA"/>
</dbReference>
<protein>
    <submittedName>
        <fullName evidence="1">Uncharacterized protein</fullName>
    </submittedName>
</protein>